<dbReference type="eggNOG" id="KOG0908">
    <property type="taxonomic scope" value="Eukaryota"/>
</dbReference>
<dbReference type="CDD" id="cd02947">
    <property type="entry name" value="TRX_family"/>
    <property type="match status" value="1"/>
</dbReference>
<keyword evidence="12" id="KW-1185">Reference proteome</keyword>
<reference evidence="12" key="1">
    <citation type="journal article" date="2013" name="Genome Announc.">
        <title>Draft genome sequence of the grapevine dieback fungus Eutypa lata UCR-EL1.</title>
        <authorList>
            <person name="Blanco-Ulate B."/>
            <person name="Rolshausen P.E."/>
            <person name="Cantu D."/>
        </authorList>
    </citation>
    <scope>NUCLEOTIDE SEQUENCE [LARGE SCALE GENOMIC DNA]</scope>
    <source>
        <strain evidence="12">UCR-EL1</strain>
    </source>
</reference>
<dbReference type="InterPro" id="IPR036249">
    <property type="entry name" value="Thioredoxin-like_sf"/>
</dbReference>
<dbReference type="STRING" id="1287681.M7T298"/>
<dbReference type="AlphaFoldDB" id="M7T298"/>
<evidence type="ECO:0000256" key="8">
    <source>
        <dbReference type="SAM" id="MobiDB-lite"/>
    </source>
</evidence>
<dbReference type="Pfam" id="PF09243">
    <property type="entry name" value="Rsm22"/>
    <property type="match status" value="1"/>
</dbReference>
<dbReference type="PANTHER" id="PTHR13184:SF5">
    <property type="entry name" value="METHYLTRANSFERASE-LIKE PROTEIN 17, MITOCHONDRIAL"/>
    <property type="match status" value="1"/>
</dbReference>
<keyword evidence="11" id="KW-0689">Ribosomal protein</keyword>
<feature type="transmembrane region" description="Helical" evidence="9">
    <location>
        <begin position="166"/>
        <end position="187"/>
    </location>
</feature>
<dbReference type="SUPFAM" id="SSF53335">
    <property type="entry name" value="S-adenosyl-L-methionine-dependent methyltransferases"/>
    <property type="match status" value="1"/>
</dbReference>
<feature type="domain" description="Thioredoxin" evidence="10">
    <location>
        <begin position="1"/>
        <end position="109"/>
    </location>
</feature>
<sequence>MSSTVSVASDSQWKGILSTSTITVTDFYADWCGPCKAIAPTFESLSTKYAKPGKITFAKVNVDNQQSIASAHQVTAMPTFVIFKGTSELQRVRGADPRSLTDAVEKAVKLASTAAPGASFQSPGRTLGAGGGGGGAAPAGRGATSGGGGGQTLGGRKRSSFSLFNFFNAVLTFFGLYVASLFSIVGVKIEINVEFTAPEICVEKYHSKPPGPEDIEIVVRQAKHAFGNTLPKGYLNEEEYKLYERLYGAPLRETQPEDVGMPVDEDTLDEESSKRILLRETDDGGVEEVPYYAELPPTPEEAQEDAEIVQETSPEYVETIDELPSEAGLSYISAVAKSQREYDALLKLQKDFERSSLRPVEKKAFEEEDEQIEEEELDEEEEDDYDEGEPDATFRSERVHGYTKLSQWRTFPSTLQLPKVNFVTPITELLGRTDIKHVKEAAENAFGGPGLPDSVATPESKRNAPQKGVGMEAGHHRMSEIEADAYIATNLSAMFASTMSVLVEIRKRLGAEWMESLLARNNGEGPRVLDVGAGGGGLAAWQEVLQAEWDLATSERGKKPGSEPPGKKTVVVGSDQLRHRVSRFLHNTTFLPRLPDYLHSGAHPNKLEGGESQLPRKQFDIIIASHLLMPLKEGFKRHALIDNLWEMLSPDGGILIITEKGHPRGFEAVADVRSRLLNEFIVPPTTSSSSTHPQQAAAIEPEGRREREKGSIIAPCTNHKACPMYLTPGLSAGRKDFCRFSQRFIRPPFLQRVLGATHRNHEDVDFSFVAIQRGTTTSPHSHLGEEQSSPTTTTTTIKDAETRAFQGYENAAEPPSPFSLPRNILPPLKRRGHVTLDLCTPAGTIERWTVPKSFSRQAYHDARKTRWGDLWALGAKTRVARPIRLGRGGSVSGDAVPVPNDGGVRSREAAGGGKNKRRVINLNADAGGIYSASEKLRKHGGPAGAERRTKGGKKMKLKNLLEELE</sequence>
<evidence type="ECO:0000256" key="1">
    <source>
        <dbReference type="ARBA" id="ARBA00004173"/>
    </source>
</evidence>
<dbReference type="OMA" id="CTNHSTC"/>
<feature type="region of interest" description="Disordered" evidence="8">
    <location>
        <begin position="362"/>
        <end position="391"/>
    </location>
</feature>
<feature type="compositionally biased region" description="Acidic residues" evidence="8">
    <location>
        <begin position="366"/>
        <end position="390"/>
    </location>
</feature>
<dbReference type="InterPro" id="IPR017937">
    <property type="entry name" value="Thioredoxin_CS"/>
</dbReference>
<keyword evidence="5" id="KW-0411">Iron-sulfur</keyword>
<keyword evidence="4" id="KW-0408">Iron</keyword>
<feature type="region of interest" description="Disordered" evidence="8">
    <location>
        <begin position="683"/>
        <end position="708"/>
    </location>
</feature>
<evidence type="ECO:0000259" key="10">
    <source>
        <dbReference type="PROSITE" id="PS51352"/>
    </source>
</evidence>
<keyword evidence="6" id="KW-0496">Mitochondrion</keyword>
<feature type="region of interest" description="Disordered" evidence="8">
    <location>
        <begin position="444"/>
        <end position="474"/>
    </location>
</feature>
<feature type="region of interest" description="Disordered" evidence="8">
    <location>
        <begin position="932"/>
        <end position="965"/>
    </location>
</feature>
<dbReference type="KEGG" id="ela:UCREL1_2303"/>
<dbReference type="SUPFAM" id="SSF52833">
    <property type="entry name" value="Thioredoxin-like"/>
    <property type="match status" value="1"/>
</dbReference>
<name>M7T298_EUTLA</name>
<dbReference type="Gene3D" id="3.40.30.10">
    <property type="entry name" value="Glutaredoxin"/>
    <property type="match status" value="1"/>
</dbReference>
<feature type="region of interest" description="Disordered" evidence="8">
    <location>
        <begin position="776"/>
        <end position="795"/>
    </location>
</feature>
<evidence type="ECO:0000256" key="7">
    <source>
        <dbReference type="ARBA" id="ARBA00045681"/>
    </source>
</evidence>
<dbReference type="Pfam" id="PF00085">
    <property type="entry name" value="Thioredoxin"/>
    <property type="match status" value="1"/>
</dbReference>
<dbReference type="GO" id="GO:0006412">
    <property type="term" value="P:translation"/>
    <property type="evidence" value="ECO:0007669"/>
    <property type="project" value="InterPro"/>
</dbReference>
<organism evidence="11 12">
    <name type="scientific">Eutypa lata (strain UCR-EL1)</name>
    <name type="common">Grapevine dieback disease fungus</name>
    <name type="synonym">Eutypa armeniacae</name>
    <dbReference type="NCBI Taxonomy" id="1287681"/>
    <lineage>
        <taxon>Eukaryota</taxon>
        <taxon>Fungi</taxon>
        <taxon>Dikarya</taxon>
        <taxon>Ascomycota</taxon>
        <taxon>Pezizomycotina</taxon>
        <taxon>Sordariomycetes</taxon>
        <taxon>Xylariomycetidae</taxon>
        <taxon>Xylariales</taxon>
        <taxon>Diatrypaceae</taxon>
        <taxon>Eutypa</taxon>
    </lineage>
</organism>
<dbReference type="HOGENOM" id="CLU_007075_0_1_1"/>
<feature type="region of interest" description="Disordered" evidence="8">
    <location>
        <begin position="115"/>
        <end position="152"/>
    </location>
</feature>
<dbReference type="InterPro" id="IPR052571">
    <property type="entry name" value="Mt_RNA_Methyltransferase"/>
</dbReference>
<keyword evidence="2" id="KW-0479">Metal-binding</keyword>
<keyword evidence="9" id="KW-0472">Membrane</keyword>
<dbReference type="PROSITE" id="PS51352">
    <property type="entry name" value="THIOREDOXIN_2"/>
    <property type="match status" value="1"/>
</dbReference>
<evidence type="ECO:0000256" key="9">
    <source>
        <dbReference type="SAM" id="Phobius"/>
    </source>
</evidence>
<dbReference type="eggNOG" id="KOG2539">
    <property type="taxonomic scope" value="Eukaryota"/>
</dbReference>
<keyword evidence="3" id="KW-0809">Transit peptide</keyword>
<evidence type="ECO:0000256" key="6">
    <source>
        <dbReference type="ARBA" id="ARBA00023128"/>
    </source>
</evidence>
<evidence type="ECO:0000256" key="4">
    <source>
        <dbReference type="ARBA" id="ARBA00023004"/>
    </source>
</evidence>
<dbReference type="Proteomes" id="UP000012174">
    <property type="component" value="Unassembled WGS sequence"/>
</dbReference>
<dbReference type="OrthoDB" id="421327at2759"/>
<evidence type="ECO:0000256" key="5">
    <source>
        <dbReference type="ARBA" id="ARBA00023014"/>
    </source>
</evidence>
<comment type="subcellular location">
    <subcellularLocation>
        <location evidence="1">Mitochondrion</location>
    </subcellularLocation>
</comment>
<dbReference type="GO" id="GO:0005763">
    <property type="term" value="C:mitochondrial small ribosomal subunit"/>
    <property type="evidence" value="ECO:0007669"/>
    <property type="project" value="TreeGrafter"/>
</dbReference>
<protein>
    <submittedName>
        <fullName evidence="11">Putative 37s ribosomal protein rsm22 protein</fullName>
    </submittedName>
</protein>
<keyword evidence="9" id="KW-1133">Transmembrane helix</keyword>
<dbReference type="Gene3D" id="3.40.50.150">
    <property type="entry name" value="Vaccinia Virus protein VP39"/>
    <property type="match status" value="1"/>
</dbReference>
<keyword evidence="11" id="KW-0687">Ribonucleoprotein</keyword>
<feature type="region of interest" description="Disordered" evidence="8">
    <location>
        <begin position="891"/>
        <end position="915"/>
    </location>
</feature>
<evidence type="ECO:0000256" key="2">
    <source>
        <dbReference type="ARBA" id="ARBA00022723"/>
    </source>
</evidence>
<evidence type="ECO:0000313" key="12">
    <source>
        <dbReference type="Proteomes" id="UP000012174"/>
    </source>
</evidence>
<dbReference type="InterPro" id="IPR015324">
    <property type="entry name" value="Ribosomal_Rsm22-like"/>
</dbReference>
<gene>
    <name evidence="11" type="ORF">UCREL1_2303</name>
</gene>
<dbReference type="GO" id="GO:0003735">
    <property type="term" value="F:structural constituent of ribosome"/>
    <property type="evidence" value="ECO:0007669"/>
    <property type="project" value="TreeGrafter"/>
</dbReference>
<keyword evidence="9" id="KW-0812">Transmembrane</keyword>
<evidence type="ECO:0000256" key="3">
    <source>
        <dbReference type="ARBA" id="ARBA00022946"/>
    </source>
</evidence>
<dbReference type="PROSITE" id="PS00194">
    <property type="entry name" value="THIOREDOXIN_1"/>
    <property type="match status" value="1"/>
</dbReference>
<evidence type="ECO:0000313" key="11">
    <source>
        <dbReference type="EMBL" id="EMR70652.1"/>
    </source>
</evidence>
<feature type="compositionally biased region" description="Polar residues" evidence="8">
    <location>
        <begin position="776"/>
        <end position="790"/>
    </location>
</feature>
<dbReference type="EMBL" id="KB705804">
    <property type="protein sequence ID" value="EMR70652.1"/>
    <property type="molecule type" value="Genomic_DNA"/>
</dbReference>
<dbReference type="GO" id="GO:0051536">
    <property type="term" value="F:iron-sulfur cluster binding"/>
    <property type="evidence" value="ECO:0007669"/>
    <property type="project" value="UniProtKB-KW"/>
</dbReference>
<proteinExistence type="predicted"/>
<comment type="function">
    <text evidence="7">Mitochondrial ribosome (mitoribosome) assembly factor. Binds at the interface of the head and body domains of the mitochondrial small ribosomal subunit (mt-SSU), occluding the mRNA channel and preventing compaction of the head domain towards the body. Probable inactive methyltransferase: retains the characteristic folding and ability to bind S-adenosyl-L-methionine, but it probably lost its methyltransferase activity.</text>
</comment>
<dbReference type="GO" id="GO:0046872">
    <property type="term" value="F:metal ion binding"/>
    <property type="evidence" value="ECO:0007669"/>
    <property type="project" value="UniProtKB-KW"/>
</dbReference>
<feature type="compositionally biased region" description="Gly residues" evidence="8">
    <location>
        <begin position="127"/>
        <end position="152"/>
    </location>
</feature>
<dbReference type="PRINTS" id="PR00421">
    <property type="entry name" value="THIOREDOXIN"/>
</dbReference>
<dbReference type="PANTHER" id="PTHR13184">
    <property type="entry name" value="37S RIBOSOMAL PROTEIN S22"/>
    <property type="match status" value="1"/>
</dbReference>
<dbReference type="InterPro" id="IPR013766">
    <property type="entry name" value="Thioredoxin_domain"/>
</dbReference>
<accession>M7T298</accession>
<dbReference type="InterPro" id="IPR029063">
    <property type="entry name" value="SAM-dependent_MTases_sf"/>
</dbReference>
<dbReference type="GO" id="GO:0008168">
    <property type="term" value="F:methyltransferase activity"/>
    <property type="evidence" value="ECO:0007669"/>
    <property type="project" value="InterPro"/>
</dbReference>